<protein>
    <submittedName>
        <fullName evidence="1">Uncharacterized protein</fullName>
    </submittedName>
</protein>
<organism evidence="1 2">
    <name type="scientific">Drosophila madeirensis</name>
    <name type="common">Fruit fly</name>
    <dbReference type="NCBI Taxonomy" id="30013"/>
    <lineage>
        <taxon>Eukaryota</taxon>
        <taxon>Metazoa</taxon>
        <taxon>Ecdysozoa</taxon>
        <taxon>Arthropoda</taxon>
        <taxon>Hexapoda</taxon>
        <taxon>Insecta</taxon>
        <taxon>Pterygota</taxon>
        <taxon>Neoptera</taxon>
        <taxon>Endopterygota</taxon>
        <taxon>Diptera</taxon>
        <taxon>Brachycera</taxon>
        <taxon>Muscomorpha</taxon>
        <taxon>Ephydroidea</taxon>
        <taxon>Drosophilidae</taxon>
        <taxon>Drosophila</taxon>
        <taxon>Sophophora</taxon>
    </lineage>
</organism>
<accession>A0AAU9FPG1</accession>
<name>A0AAU9FPG1_DROMD</name>
<sequence>MQLTDEKDASNVHQDRITLLVIDAHWLLLLQQSQSANVLKIYDCFDFISFRFPAFPL</sequence>
<dbReference type="Proteomes" id="UP001500889">
    <property type="component" value="Chromosome J"/>
</dbReference>
<reference evidence="1 2" key="1">
    <citation type="submission" date="2024-02" db="EMBL/GenBank/DDBJ databases">
        <title>A chromosome-level genome assembly of Drosophila madeirensis, a fruit fly species endemic to Madeira island.</title>
        <authorList>
            <person name="Tomihara K."/>
            <person name="Llopart A."/>
            <person name="Yamamoto D."/>
        </authorList>
    </citation>
    <scope>NUCLEOTIDE SEQUENCE [LARGE SCALE GENOMIC DNA]</scope>
    <source>
        <strain evidence="1 2">RF1</strain>
    </source>
</reference>
<evidence type="ECO:0000313" key="2">
    <source>
        <dbReference type="Proteomes" id="UP001500889"/>
    </source>
</evidence>
<gene>
    <name evidence="1" type="ORF">DMAD_05856</name>
</gene>
<keyword evidence="2" id="KW-1185">Reference proteome</keyword>
<dbReference type="EMBL" id="AP029265">
    <property type="protein sequence ID" value="BFF97443.1"/>
    <property type="molecule type" value="Genomic_DNA"/>
</dbReference>
<proteinExistence type="predicted"/>
<dbReference type="AlphaFoldDB" id="A0AAU9FPG1"/>
<evidence type="ECO:0000313" key="1">
    <source>
        <dbReference type="EMBL" id="BFF97443.1"/>
    </source>
</evidence>